<dbReference type="SMART" id="SM00635">
    <property type="entry name" value="BID_2"/>
    <property type="match status" value="3"/>
</dbReference>
<feature type="chain" id="PRO_5046042662" evidence="2">
    <location>
        <begin position="21"/>
        <end position="612"/>
    </location>
</feature>
<evidence type="ECO:0000313" key="4">
    <source>
        <dbReference type="EMBL" id="MEQ2359451.1"/>
    </source>
</evidence>
<gene>
    <name evidence="4" type="ORF">WMO75_14185</name>
</gene>
<sequence length="612" mass="66750">MKKKVLVLMLTAGMLTSGLAANTFASDSNEEFTQFAEETESTEGMTAESVDSDLDFVDAGEAKETEESGDIFSDTEDFTTGTEISDADSSGEMQESEQEVTPIPSAEPTPTIAPSTEPEPTAMPTPTPTVIPFSLTYQSGSMKWENHTTVSLKFSTTQDCKWYYFYVDSGTDITVIQNMYDSSRATNSEEANTEFTVKAENVPETDSWLVICAKPYSGKAKMSLFKLDNSSFKNKRPKAPTPTPSRPLRIYKVTQSTVKGLEKPLKFTPGKFYNFTVTGAGMDNKSPISGDVRWVPMYWSTRQNPTGVDKNTVWRIGSPKGIREKKTYNIYIFFKKQIYNGKSWKDSDIIQSMTQKFTSAALTDEDLGIYHMKVNTKSVVLRAGQSTSAVKVTNATSSFRVVAWYSANTSIARVNAQGRITAGKKTGSTYITIVMSTGEKTKVKVTVQNGTVRTNAIYGLKTKYTVTKGKTLTLRPVLSPVTSQERITYSSSNKNVATVSSKGVIKGIKTGTARITVKSGSKKVTITVIVPKVSTQKISGINSAITLLRGKTSQLKPKLSPSNSDDKISYSTSDSKVVTVNAKGVITAKRKGTAVITVKSGKVQTKCKVTVK</sequence>
<evidence type="ECO:0000313" key="5">
    <source>
        <dbReference type="Proteomes" id="UP001446032"/>
    </source>
</evidence>
<dbReference type="InterPro" id="IPR008964">
    <property type="entry name" value="Invasin/intimin_cell_adhesion"/>
</dbReference>
<name>A0ABV1AN40_9FIRM</name>
<proteinExistence type="predicted"/>
<dbReference type="SUPFAM" id="SSF49373">
    <property type="entry name" value="Invasin/intimin cell-adhesion fragments"/>
    <property type="match status" value="3"/>
</dbReference>
<evidence type="ECO:0000256" key="2">
    <source>
        <dbReference type="SAM" id="SignalP"/>
    </source>
</evidence>
<dbReference type="Gene3D" id="2.60.40.1080">
    <property type="match status" value="3"/>
</dbReference>
<feature type="signal peptide" evidence="2">
    <location>
        <begin position="1"/>
        <end position="20"/>
    </location>
</feature>
<organism evidence="4 5">
    <name type="scientific">Blautia intestinihominis</name>
    <dbReference type="NCBI Taxonomy" id="3133152"/>
    <lineage>
        <taxon>Bacteria</taxon>
        <taxon>Bacillati</taxon>
        <taxon>Bacillota</taxon>
        <taxon>Clostridia</taxon>
        <taxon>Lachnospirales</taxon>
        <taxon>Lachnospiraceae</taxon>
        <taxon>Blautia</taxon>
    </lineage>
</organism>
<feature type="domain" description="BIG2" evidence="3">
    <location>
        <begin position="368"/>
        <end position="445"/>
    </location>
</feature>
<feature type="compositionally biased region" description="Acidic residues" evidence="1">
    <location>
        <begin position="67"/>
        <end position="77"/>
    </location>
</feature>
<dbReference type="RefSeq" id="WP_118698849.1">
    <property type="nucleotide sequence ID" value="NZ_JBBMEI010000054.1"/>
</dbReference>
<protein>
    <submittedName>
        <fullName evidence="4">Ig-like domain-containing protein</fullName>
    </submittedName>
</protein>
<feature type="domain" description="BIG2" evidence="3">
    <location>
        <begin position="532"/>
        <end position="610"/>
    </location>
</feature>
<dbReference type="EMBL" id="JBBMEI010000054">
    <property type="protein sequence ID" value="MEQ2359451.1"/>
    <property type="molecule type" value="Genomic_DNA"/>
</dbReference>
<reference evidence="4 5" key="1">
    <citation type="submission" date="2024-03" db="EMBL/GenBank/DDBJ databases">
        <title>Human intestinal bacterial collection.</title>
        <authorList>
            <person name="Pauvert C."/>
            <person name="Hitch T.C.A."/>
            <person name="Clavel T."/>
        </authorList>
    </citation>
    <scope>NUCLEOTIDE SEQUENCE [LARGE SCALE GENOMIC DNA]</scope>
    <source>
        <strain evidence="4 5">CLA-AA-H95</strain>
    </source>
</reference>
<feature type="region of interest" description="Disordered" evidence="1">
    <location>
        <begin position="29"/>
        <end position="126"/>
    </location>
</feature>
<dbReference type="InterPro" id="IPR003343">
    <property type="entry name" value="Big_2"/>
</dbReference>
<feature type="compositionally biased region" description="Polar residues" evidence="1">
    <location>
        <begin position="78"/>
        <end position="93"/>
    </location>
</feature>
<evidence type="ECO:0000259" key="3">
    <source>
        <dbReference type="SMART" id="SM00635"/>
    </source>
</evidence>
<evidence type="ECO:0000256" key="1">
    <source>
        <dbReference type="SAM" id="MobiDB-lite"/>
    </source>
</evidence>
<keyword evidence="5" id="KW-1185">Reference proteome</keyword>
<keyword evidence="2" id="KW-0732">Signal</keyword>
<dbReference type="Proteomes" id="UP001446032">
    <property type="component" value="Unassembled WGS sequence"/>
</dbReference>
<accession>A0ABV1AN40</accession>
<comment type="caution">
    <text evidence="4">The sequence shown here is derived from an EMBL/GenBank/DDBJ whole genome shotgun (WGS) entry which is preliminary data.</text>
</comment>
<feature type="domain" description="BIG2" evidence="3">
    <location>
        <begin position="451"/>
        <end position="528"/>
    </location>
</feature>
<dbReference type="Pfam" id="PF02368">
    <property type="entry name" value="Big_2"/>
    <property type="match status" value="2"/>
</dbReference>